<dbReference type="AlphaFoldDB" id="A0A918DRB0"/>
<evidence type="ECO:0000256" key="6">
    <source>
        <dbReference type="ARBA" id="ARBA00023015"/>
    </source>
</evidence>
<feature type="domain" description="Anti-sigma K factor RskA C-terminal" evidence="12">
    <location>
        <begin position="128"/>
        <end position="269"/>
    </location>
</feature>
<evidence type="ECO:0000256" key="8">
    <source>
        <dbReference type="ARBA" id="ARBA00023163"/>
    </source>
</evidence>
<dbReference type="EMBL" id="BMMS01000001">
    <property type="protein sequence ID" value="GGO79858.1"/>
    <property type="molecule type" value="Genomic_DNA"/>
</dbReference>
<evidence type="ECO:0000256" key="5">
    <source>
        <dbReference type="ARBA" id="ARBA00022989"/>
    </source>
</evidence>
<evidence type="ECO:0000256" key="3">
    <source>
        <dbReference type="ARBA" id="ARBA00022475"/>
    </source>
</evidence>
<name>A0A918DRB0_9ACTN</name>
<keyword evidence="14" id="KW-1185">Reference proteome</keyword>
<dbReference type="GO" id="GO:0005886">
    <property type="term" value="C:plasma membrane"/>
    <property type="evidence" value="ECO:0007669"/>
    <property type="project" value="UniProtKB-SubCell"/>
</dbReference>
<keyword evidence="8" id="KW-0804">Transcription</keyword>
<proteinExistence type="predicted"/>
<dbReference type="GO" id="GO:0016989">
    <property type="term" value="F:sigma factor antagonist activity"/>
    <property type="evidence" value="ECO:0007669"/>
    <property type="project" value="TreeGrafter"/>
</dbReference>
<evidence type="ECO:0000256" key="9">
    <source>
        <dbReference type="ARBA" id="ARBA00029829"/>
    </source>
</evidence>
<evidence type="ECO:0000259" key="12">
    <source>
        <dbReference type="Pfam" id="PF10099"/>
    </source>
</evidence>
<dbReference type="InterPro" id="IPR018764">
    <property type="entry name" value="RskA_C"/>
</dbReference>
<feature type="region of interest" description="Disordered" evidence="11">
    <location>
        <begin position="78"/>
        <end position="113"/>
    </location>
</feature>
<reference evidence="13" key="2">
    <citation type="submission" date="2020-09" db="EMBL/GenBank/DDBJ databases">
        <authorList>
            <person name="Sun Q."/>
            <person name="Zhou Y."/>
        </authorList>
    </citation>
    <scope>NUCLEOTIDE SEQUENCE</scope>
    <source>
        <strain evidence="13">CGMCC 4.7201</strain>
    </source>
</reference>
<keyword evidence="5" id="KW-1133">Transmembrane helix</keyword>
<comment type="caution">
    <text evidence="13">The sequence shown here is derived from an EMBL/GenBank/DDBJ whole genome shotgun (WGS) entry which is preliminary data.</text>
</comment>
<evidence type="ECO:0000313" key="13">
    <source>
        <dbReference type="EMBL" id="GGO79858.1"/>
    </source>
</evidence>
<comment type="subcellular location">
    <subcellularLocation>
        <location evidence="2">Cell membrane</location>
    </subcellularLocation>
    <subcellularLocation>
        <location evidence="1">Membrane</location>
        <topology evidence="1">Single-pass membrane protein</topology>
    </subcellularLocation>
</comment>
<keyword evidence="4" id="KW-0812">Transmembrane</keyword>
<gene>
    <name evidence="13" type="ORF">GCM10012280_00360</name>
</gene>
<reference evidence="13" key="1">
    <citation type="journal article" date="2014" name="Int. J. Syst. Evol. Microbiol.">
        <title>Complete genome sequence of Corynebacterium casei LMG S-19264T (=DSM 44701T), isolated from a smear-ripened cheese.</title>
        <authorList>
            <consortium name="US DOE Joint Genome Institute (JGI-PGF)"/>
            <person name="Walter F."/>
            <person name="Albersmeier A."/>
            <person name="Kalinowski J."/>
            <person name="Ruckert C."/>
        </authorList>
    </citation>
    <scope>NUCLEOTIDE SEQUENCE</scope>
    <source>
        <strain evidence="13">CGMCC 4.7201</strain>
    </source>
</reference>
<dbReference type="Proteomes" id="UP000641932">
    <property type="component" value="Unassembled WGS sequence"/>
</dbReference>
<organism evidence="13 14">
    <name type="scientific">Wenjunlia tyrosinilytica</name>
    <dbReference type="NCBI Taxonomy" id="1544741"/>
    <lineage>
        <taxon>Bacteria</taxon>
        <taxon>Bacillati</taxon>
        <taxon>Actinomycetota</taxon>
        <taxon>Actinomycetes</taxon>
        <taxon>Kitasatosporales</taxon>
        <taxon>Streptomycetaceae</taxon>
        <taxon>Wenjunlia</taxon>
    </lineage>
</organism>
<evidence type="ECO:0000256" key="11">
    <source>
        <dbReference type="SAM" id="MobiDB-lite"/>
    </source>
</evidence>
<evidence type="ECO:0000313" key="14">
    <source>
        <dbReference type="Proteomes" id="UP000641932"/>
    </source>
</evidence>
<dbReference type="InterPro" id="IPR051474">
    <property type="entry name" value="Anti-sigma-K/W_factor"/>
</dbReference>
<sequence length="278" mass="28843">MTGAELHTLTGAYAVHALFGREREAFLRHLVVCEACAQEVRELEATAARLGSAAAVTPPPRMKEQVLARIADVRQLPPEVEEPTDLSGPGWPGGVGGPGGPGGPGDGARAHRGGSRWARRLPKFALAACLAAASVAGVLAHQWREDAQREQARAHRAEQRARDLAGVLGAPDAVSATGRIKGGGNGVVVYSRSRGEAAFLAGGLPQLPASKTYQLWFDDNGTMRSAGLLRPDQAHDAATLLAPDVRQASGVGLTVEPAGGSREPSTAPVLLLNFPSSA</sequence>
<evidence type="ECO:0000256" key="10">
    <source>
        <dbReference type="ARBA" id="ARBA00030803"/>
    </source>
</evidence>
<accession>A0A918DRB0</accession>
<keyword evidence="7" id="KW-0472">Membrane</keyword>
<dbReference type="Gene3D" id="1.10.10.1320">
    <property type="entry name" value="Anti-sigma factor, zinc-finger domain"/>
    <property type="match status" value="1"/>
</dbReference>
<dbReference type="InterPro" id="IPR041916">
    <property type="entry name" value="Anti_sigma_zinc_sf"/>
</dbReference>
<dbReference type="PANTHER" id="PTHR37461:SF1">
    <property type="entry name" value="ANTI-SIGMA-K FACTOR RSKA"/>
    <property type="match status" value="1"/>
</dbReference>
<dbReference type="Pfam" id="PF10099">
    <property type="entry name" value="RskA_C"/>
    <property type="match status" value="1"/>
</dbReference>
<dbReference type="GO" id="GO:0006417">
    <property type="term" value="P:regulation of translation"/>
    <property type="evidence" value="ECO:0007669"/>
    <property type="project" value="TreeGrafter"/>
</dbReference>
<keyword evidence="3" id="KW-1003">Cell membrane</keyword>
<evidence type="ECO:0000256" key="4">
    <source>
        <dbReference type="ARBA" id="ARBA00022692"/>
    </source>
</evidence>
<dbReference type="RefSeq" id="WP_189129359.1">
    <property type="nucleotide sequence ID" value="NZ_BMMS01000001.1"/>
</dbReference>
<evidence type="ECO:0000256" key="2">
    <source>
        <dbReference type="ARBA" id="ARBA00004236"/>
    </source>
</evidence>
<feature type="compositionally biased region" description="Gly residues" evidence="11">
    <location>
        <begin position="90"/>
        <end position="106"/>
    </location>
</feature>
<dbReference type="PANTHER" id="PTHR37461">
    <property type="entry name" value="ANTI-SIGMA-K FACTOR RSKA"/>
    <property type="match status" value="1"/>
</dbReference>
<protein>
    <recommendedName>
        <fullName evidence="10">Regulator of SigK</fullName>
    </recommendedName>
    <alternativeName>
        <fullName evidence="9">Sigma-K anti-sigma factor RskA</fullName>
    </alternativeName>
</protein>
<keyword evidence="6" id="KW-0805">Transcription regulation</keyword>
<evidence type="ECO:0000256" key="7">
    <source>
        <dbReference type="ARBA" id="ARBA00023136"/>
    </source>
</evidence>
<evidence type="ECO:0000256" key="1">
    <source>
        <dbReference type="ARBA" id="ARBA00004167"/>
    </source>
</evidence>